<organism evidence="1 2">
    <name type="scientific">Halarcobacter mediterraneus</name>
    <dbReference type="NCBI Taxonomy" id="2023153"/>
    <lineage>
        <taxon>Bacteria</taxon>
        <taxon>Pseudomonadati</taxon>
        <taxon>Campylobacterota</taxon>
        <taxon>Epsilonproteobacteria</taxon>
        <taxon>Campylobacterales</taxon>
        <taxon>Arcobacteraceae</taxon>
        <taxon>Halarcobacter</taxon>
    </lineage>
</organism>
<dbReference type="AlphaFoldDB" id="A0A4Q1AX83"/>
<dbReference type="RefSeq" id="WP_129060033.1">
    <property type="nucleotide sequence ID" value="NZ_NXIE01000001.1"/>
</dbReference>
<evidence type="ECO:0000313" key="1">
    <source>
        <dbReference type="EMBL" id="RXK13923.1"/>
    </source>
</evidence>
<gene>
    <name evidence="1" type="ORF">CP965_00305</name>
</gene>
<reference evidence="1 2" key="1">
    <citation type="submission" date="2017-09" db="EMBL/GenBank/DDBJ databases">
        <title>Genomics of the genus Arcobacter.</title>
        <authorList>
            <person name="Perez-Cataluna A."/>
            <person name="Figueras M.J."/>
            <person name="Salas-Masso N."/>
        </authorList>
    </citation>
    <scope>NUCLEOTIDE SEQUENCE [LARGE SCALE GENOMIC DNA]</scope>
    <source>
        <strain evidence="1 2">F156-34</strain>
    </source>
</reference>
<dbReference type="EMBL" id="NXIE01000001">
    <property type="protein sequence ID" value="RXK13923.1"/>
    <property type="molecule type" value="Genomic_DNA"/>
</dbReference>
<dbReference type="Proteomes" id="UP000289718">
    <property type="component" value="Unassembled WGS sequence"/>
</dbReference>
<protein>
    <recommendedName>
        <fullName evidence="3">Transposase</fullName>
    </recommendedName>
</protein>
<evidence type="ECO:0000313" key="2">
    <source>
        <dbReference type="Proteomes" id="UP000289718"/>
    </source>
</evidence>
<sequence length="223" mass="27531">MIKKCPYCNNKQLYHLKNNYKKCSSCKKKFSVKKFETDITVIEFFCNQISANKCAKLLNVNYRTIKNRYNLFRKLISNYLEETYQSLPKDNSSYEEFYYFNDKQKKEKKKSLYEAINIIGFYSNKRIYTLLMPKLPLYNNEDDNKTFENYLKWHRIFSKDSYSTPLNIFWKYLEKNLRKYKGIDDENFFYYLKECEFKFNYLQNEQIKILKNLYFKEYTKFTL</sequence>
<comment type="caution">
    <text evidence="1">The sequence shown here is derived from an EMBL/GenBank/DDBJ whole genome shotgun (WGS) entry which is preliminary data.</text>
</comment>
<proteinExistence type="predicted"/>
<dbReference type="OrthoDB" id="5469813at2"/>
<name>A0A4Q1AX83_9BACT</name>
<accession>A0A4Q1AX83</accession>
<evidence type="ECO:0008006" key="3">
    <source>
        <dbReference type="Google" id="ProtNLM"/>
    </source>
</evidence>
<keyword evidence="2" id="KW-1185">Reference proteome</keyword>